<evidence type="ECO:0000256" key="2">
    <source>
        <dbReference type="SAM" id="SignalP"/>
    </source>
</evidence>
<feature type="chain" id="PRO_5018017230" description="Secreted protein" evidence="2">
    <location>
        <begin position="28"/>
        <end position="160"/>
    </location>
</feature>
<accession>A0A3M8SR99</accession>
<reference evidence="3 4" key="1">
    <citation type="submission" date="2018-11" db="EMBL/GenBank/DDBJ databases">
        <title>Lysobacter cryohumiis sp. nov., isolated from soil in the Tianshan Mountains, Xinjiang, China.</title>
        <authorList>
            <person name="Luo Y."/>
            <person name="Sheng H."/>
        </authorList>
    </citation>
    <scope>NUCLEOTIDE SEQUENCE [LARGE SCALE GENOMIC DNA]</scope>
    <source>
        <strain evidence="3 4">ZS60</strain>
    </source>
</reference>
<dbReference type="AlphaFoldDB" id="A0A3M8SR99"/>
<keyword evidence="2" id="KW-0732">Signal</keyword>
<dbReference type="OrthoDB" id="6025022at2"/>
<sequence length="160" mass="17877">MQSNIRFRRALLAPVFALLLAVSLSSAASAPVANFNIEAIRAQQAEIRTGVQAGTGHFKDMPQATRQELLSKQSEVLATIDGKTSTEQLNADEKLRVFNALEWIEAAINKAEDERMVCELRSTLGSNRKTRVCMTAGQMREARERSRTEIENNQNMGRRQ</sequence>
<evidence type="ECO:0000313" key="4">
    <source>
        <dbReference type="Proteomes" id="UP000267049"/>
    </source>
</evidence>
<keyword evidence="4" id="KW-1185">Reference proteome</keyword>
<name>A0A3M8SR99_9GAMM</name>
<dbReference type="RefSeq" id="WP_123088118.1">
    <property type="nucleotide sequence ID" value="NZ_RIBS01000004.1"/>
</dbReference>
<dbReference type="EMBL" id="RIBS01000004">
    <property type="protein sequence ID" value="RNF83861.1"/>
    <property type="molecule type" value="Genomic_DNA"/>
</dbReference>
<feature type="region of interest" description="Disordered" evidence="1">
    <location>
        <begin position="136"/>
        <end position="160"/>
    </location>
</feature>
<comment type="caution">
    <text evidence="3">The sequence shown here is derived from an EMBL/GenBank/DDBJ whole genome shotgun (WGS) entry which is preliminary data.</text>
</comment>
<protein>
    <recommendedName>
        <fullName evidence="5">Secreted protein</fullName>
    </recommendedName>
</protein>
<dbReference type="Proteomes" id="UP000267049">
    <property type="component" value="Unassembled WGS sequence"/>
</dbReference>
<organism evidence="3 4">
    <name type="scientific">Montanilutibacter psychrotolerans</name>
    <dbReference type="NCBI Taxonomy" id="1327343"/>
    <lineage>
        <taxon>Bacteria</taxon>
        <taxon>Pseudomonadati</taxon>
        <taxon>Pseudomonadota</taxon>
        <taxon>Gammaproteobacteria</taxon>
        <taxon>Lysobacterales</taxon>
        <taxon>Lysobacteraceae</taxon>
        <taxon>Montanilutibacter</taxon>
    </lineage>
</organism>
<proteinExistence type="predicted"/>
<feature type="compositionally biased region" description="Polar residues" evidence="1">
    <location>
        <begin position="151"/>
        <end position="160"/>
    </location>
</feature>
<feature type="signal peptide" evidence="2">
    <location>
        <begin position="1"/>
        <end position="27"/>
    </location>
</feature>
<evidence type="ECO:0008006" key="5">
    <source>
        <dbReference type="Google" id="ProtNLM"/>
    </source>
</evidence>
<evidence type="ECO:0000313" key="3">
    <source>
        <dbReference type="EMBL" id="RNF83861.1"/>
    </source>
</evidence>
<feature type="compositionally biased region" description="Basic and acidic residues" evidence="1">
    <location>
        <begin position="140"/>
        <end position="150"/>
    </location>
</feature>
<gene>
    <name evidence="3" type="ORF">EER27_10930</name>
</gene>
<evidence type="ECO:0000256" key="1">
    <source>
        <dbReference type="SAM" id="MobiDB-lite"/>
    </source>
</evidence>